<dbReference type="PROSITE" id="PS51186">
    <property type="entry name" value="GNAT"/>
    <property type="match status" value="1"/>
</dbReference>
<dbReference type="RefSeq" id="WP_138190272.1">
    <property type="nucleotide sequence ID" value="NZ_VBWP01000002.1"/>
</dbReference>
<sequence length="265" mass="30148">MIRMATKDDEQILYDFWLKELDYNTFNIGDLAAFGTENHDLQTIWMQLDQGRIMATVLLYKDNIVLYFPKENTEFVDYDGFAACLAGRNGKNISAMDYVWQGFKPFMQTDTMKEIPTYLCVLDVEQAKTQNADSVQLADGKVVGDIFAMQLEIFGTQRKEQDYQQFQDDIAAENVYCAVIYQDEKLVSQATITAISPYSAMVVGVATDVEYRQKGYARATLSKLVAVAKQRKLQSLVLFYDNPNAGALYHDVGFNTIGQWIMVEL</sequence>
<evidence type="ECO:0000313" key="2">
    <source>
        <dbReference type="EMBL" id="TLG76635.1"/>
    </source>
</evidence>
<dbReference type="InterPro" id="IPR000182">
    <property type="entry name" value="GNAT_dom"/>
</dbReference>
<gene>
    <name evidence="2" type="ORF">FEZ08_03195</name>
</gene>
<feature type="domain" description="N-acetyltransferase" evidence="1">
    <location>
        <begin position="133"/>
        <end position="265"/>
    </location>
</feature>
<dbReference type="Proteomes" id="UP000306912">
    <property type="component" value="Unassembled WGS sequence"/>
</dbReference>
<accession>A0A5R8QF50</accession>
<dbReference type="OrthoDB" id="248489at2"/>
<dbReference type="EMBL" id="VBWP01000002">
    <property type="protein sequence ID" value="TLG76635.1"/>
    <property type="molecule type" value="Genomic_DNA"/>
</dbReference>
<dbReference type="InterPro" id="IPR016181">
    <property type="entry name" value="Acyl_CoA_acyltransferase"/>
</dbReference>
<reference evidence="2 3" key="1">
    <citation type="submission" date="2019-05" db="EMBL/GenBank/DDBJ databases">
        <title>Culicoidintestinum kansasii gen. nov., sp. nov. from the gastrointestinal tract of the biting midge, Culicoides sonorensis.</title>
        <authorList>
            <person name="Neupane S."/>
            <person name="Ghosh A."/>
            <person name="Gunther S."/>
            <person name="Martin K."/>
            <person name="Zurek L."/>
        </authorList>
    </citation>
    <scope>NUCLEOTIDE SEQUENCE [LARGE SCALE GENOMIC DNA]</scope>
    <source>
        <strain evidence="2 3">CS-1</strain>
    </source>
</reference>
<dbReference type="CDD" id="cd04301">
    <property type="entry name" value="NAT_SF"/>
    <property type="match status" value="1"/>
</dbReference>
<dbReference type="SUPFAM" id="SSF55729">
    <property type="entry name" value="Acyl-CoA N-acyltransferases (Nat)"/>
    <property type="match status" value="1"/>
</dbReference>
<name>A0A5R8QF50_9FIRM</name>
<protein>
    <submittedName>
        <fullName evidence="2">GNAT family N-acetyltransferase</fullName>
    </submittedName>
</protein>
<evidence type="ECO:0000259" key="1">
    <source>
        <dbReference type="PROSITE" id="PS51186"/>
    </source>
</evidence>
<dbReference type="GO" id="GO:0016747">
    <property type="term" value="F:acyltransferase activity, transferring groups other than amino-acyl groups"/>
    <property type="evidence" value="ECO:0007669"/>
    <property type="project" value="InterPro"/>
</dbReference>
<dbReference type="Gene3D" id="3.40.630.30">
    <property type="match status" value="1"/>
</dbReference>
<dbReference type="Pfam" id="PF00583">
    <property type="entry name" value="Acetyltransf_1"/>
    <property type="match status" value="1"/>
</dbReference>
<dbReference type="AlphaFoldDB" id="A0A5R8QF50"/>
<evidence type="ECO:0000313" key="3">
    <source>
        <dbReference type="Proteomes" id="UP000306912"/>
    </source>
</evidence>
<comment type="caution">
    <text evidence="2">The sequence shown here is derived from an EMBL/GenBank/DDBJ whole genome shotgun (WGS) entry which is preliminary data.</text>
</comment>
<keyword evidence="3" id="KW-1185">Reference proteome</keyword>
<keyword evidence="2" id="KW-0808">Transferase</keyword>
<proteinExistence type="predicted"/>
<dbReference type="InParanoid" id="A0A5R8QF50"/>
<organism evidence="2 3">
    <name type="scientific">Culicoidibacter larvae</name>
    <dbReference type="NCBI Taxonomy" id="2579976"/>
    <lineage>
        <taxon>Bacteria</taxon>
        <taxon>Bacillati</taxon>
        <taxon>Bacillota</taxon>
        <taxon>Culicoidibacteria</taxon>
        <taxon>Culicoidibacterales</taxon>
        <taxon>Culicoidibacteraceae</taxon>
        <taxon>Culicoidibacter</taxon>
    </lineage>
</organism>